<accession>A0ABP4L711</accession>
<gene>
    <name evidence="2" type="ORF">GCM10009741_11830</name>
</gene>
<evidence type="ECO:0000313" key="2">
    <source>
        <dbReference type="EMBL" id="GAA1515036.1"/>
    </source>
</evidence>
<reference evidence="3" key="1">
    <citation type="journal article" date="2019" name="Int. J. Syst. Evol. Microbiol.">
        <title>The Global Catalogue of Microorganisms (GCM) 10K type strain sequencing project: providing services to taxonomists for standard genome sequencing and annotation.</title>
        <authorList>
            <consortium name="The Broad Institute Genomics Platform"/>
            <consortium name="The Broad Institute Genome Sequencing Center for Infectious Disease"/>
            <person name="Wu L."/>
            <person name="Ma J."/>
        </authorList>
    </citation>
    <scope>NUCLEOTIDE SEQUENCE [LARGE SCALE GENOMIC DNA]</scope>
    <source>
        <strain evidence="3">JCM 14303</strain>
    </source>
</reference>
<feature type="compositionally biased region" description="Acidic residues" evidence="1">
    <location>
        <begin position="1"/>
        <end position="12"/>
    </location>
</feature>
<protein>
    <recommendedName>
        <fullName evidence="4">HEAT repeat protein</fullName>
    </recommendedName>
</protein>
<keyword evidence="3" id="KW-1185">Reference proteome</keyword>
<name>A0ABP4L711_9ACTN</name>
<proteinExistence type="predicted"/>
<evidence type="ECO:0000313" key="3">
    <source>
        <dbReference type="Proteomes" id="UP001500363"/>
    </source>
</evidence>
<evidence type="ECO:0000256" key="1">
    <source>
        <dbReference type="SAM" id="MobiDB-lite"/>
    </source>
</evidence>
<comment type="caution">
    <text evidence="2">The sequence shown here is derived from an EMBL/GenBank/DDBJ whole genome shotgun (WGS) entry which is preliminary data.</text>
</comment>
<dbReference type="EMBL" id="BAAANC010000001">
    <property type="protein sequence ID" value="GAA1515036.1"/>
    <property type="molecule type" value="Genomic_DNA"/>
</dbReference>
<organism evidence="2 3">
    <name type="scientific">Kribbella lupini</name>
    <dbReference type="NCBI Taxonomy" id="291602"/>
    <lineage>
        <taxon>Bacteria</taxon>
        <taxon>Bacillati</taxon>
        <taxon>Actinomycetota</taxon>
        <taxon>Actinomycetes</taxon>
        <taxon>Propionibacteriales</taxon>
        <taxon>Kribbellaceae</taxon>
        <taxon>Kribbella</taxon>
    </lineage>
</organism>
<feature type="compositionally biased region" description="Basic and acidic residues" evidence="1">
    <location>
        <begin position="13"/>
        <end position="22"/>
    </location>
</feature>
<dbReference type="RefSeq" id="WP_344170540.1">
    <property type="nucleotide sequence ID" value="NZ_BAAANC010000001.1"/>
</dbReference>
<dbReference type="Proteomes" id="UP001500363">
    <property type="component" value="Unassembled WGS sequence"/>
</dbReference>
<evidence type="ECO:0008006" key="4">
    <source>
        <dbReference type="Google" id="ProtNLM"/>
    </source>
</evidence>
<sequence>MSGDPGESEPREEEQGNEKDEASPGSAKEAARKYSYDSVVPENLVHTDVKARNAFVNGTFNGPVTINDAAGDPLFWVERSALAAQLSKGYVSTTVFDRLQGSMVTSTAVIAVCGPAGAGKTAACLVALHRRGHDPVIEVPADLEWKNLLRTIKEVKEVAGKAAFLLQGADVEFVESLDDFHLARLTDVLNTSAPSQMLITSNGSPESNRGNALVIRVDVPSAADLIDSYFTARPVGEDVAARVKRMIGPLETLDFGTLEALVKRTLESPEAADAELVAGLSDRAVLDALDAWFVKGRSAREVATLVCVATCEGGPRIEIDQQILRVENGLLGVKNEAKAGQEQQPLFGVAPTAATKGVVVIGSERFGTEFGRQREDVYWLAEPLVRQVVITDLWGRLGADFRDAYVRWLRTVASAPNAPVRLGAPLAAGVLLGADPRYVVEALLRVWALSGERHLIEAAATALGVPTVLNDRTTVGRQLASTWIGDDNDNLRRCAVLAYAGPLGAWDLGCGAPGRLWRTVIHDDDEELREMAAHGLAALCAAGTSAAQIRFTVLNLLATQAGTRRSTSRQALEIFGLVVGYLTADRSPDRDSFDALLDPAESPALDAFCSLLARCWSMPLAKDVGDYVTSFLVAGAEDQAFRFEALLDLVRMAKAVSRRTGTAPSLGLGLRRGLVLELRANPDSTVATRLLRQFFPDHEVKS</sequence>
<feature type="region of interest" description="Disordered" evidence="1">
    <location>
        <begin position="1"/>
        <end position="32"/>
    </location>
</feature>